<accession>D3S0C0</accession>
<dbReference type="GeneID" id="8779582"/>
<protein>
    <submittedName>
        <fullName evidence="1">Uncharacterized protein</fullName>
    </submittedName>
</protein>
<dbReference type="EMBL" id="CP001899">
    <property type="protein sequence ID" value="ADC66183.1"/>
    <property type="molecule type" value="Genomic_DNA"/>
</dbReference>
<keyword evidence="2" id="KW-1185">Reference proteome</keyword>
<dbReference type="KEGG" id="fpl:Ferp_2049"/>
<evidence type="ECO:0000313" key="2">
    <source>
        <dbReference type="Proteomes" id="UP000002613"/>
    </source>
</evidence>
<dbReference type="PaxDb" id="589924-Ferp_2049"/>
<proteinExistence type="predicted"/>
<dbReference type="RefSeq" id="WP_012966522.1">
    <property type="nucleotide sequence ID" value="NC_013849.1"/>
</dbReference>
<sequence>MVGIQTKWNKIQITATVYPEHAKLLELILRGEYSKPIAHQSVSEILRRAIEHYAMFLGVDFEKIREDQG</sequence>
<gene>
    <name evidence="1" type="ordered locus">Ferp_2049</name>
</gene>
<dbReference type="OrthoDB" id="376376at2157"/>
<evidence type="ECO:0000313" key="1">
    <source>
        <dbReference type="EMBL" id="ADC66183.1"/>
    </source>
</evidence>
<name>D3S0C0_FERPA</name>
<dbReference type="STRING" id="589924.Ferp_2049"/>
<organism evidence="1 2">
    <name type="scientific">Ferroglobus placidus (strain DSM 10642 / AEDII12DO)</name>
    <dbReference type="NCBI Taxonomy" id="589924"/>
    <lineage>
        <taxon>Archaea</taxon>
        <taxon>Methanobacteriati</taxon>
        <taxon>Methanobacteriota</taxon>
        <taxon>Archaeoglobi</taxon>
        <taxon>Archaeoglobales</taxon>
        <taxon>Archaeoglobaceae</taxon>
        <taxon>Ferroglobus</taxon>
    </lineage>
</organism>
<dbReference type="HOGENOM" id="CLU_2874927_0_0_2"/>
<dbReference type="AlphaFoldDB" id="D3S0C0"/>
<reference evidence="2" key="1">
    <citation type="submission" date="2010-02" db="EMBL/GenBank/DDBJ databases">
        <title>Complete sequence of Ferroglobus placidus DSM 10642.</title>
        <authorList>
            <consortium name="US DOE Joint Genome Institute"/>
            <person name="Lucas S."/>
            <person name="Copeland A."/>
            <person name="Lapidus A."/>
            <person name="Cheng J.-F."/>
            <person name="Bruce D."/>
            <person name="Goodwin L."/>
            <person name="Pitluck S."/>
            <person name="Saunders E."/>
            <person name="Brettin T."/>
            <person name="Detter J.C."/>
            <person name="Han C."/>
            <person name="Tapia R."/>
            <person name="Larimer F."/>
            <person name="Land M."/>
            <person name="Hauser L."/>
            <person name="Kyrpides N."/>
            <person name="Ivanova N."/>
            <person name="Holmes D."/>
            <person name="Lovley D."/>
            <person name="Kyrpides N."/>
            <person name="Anderson I.J."/>
            <person name="Woyke T."/>
        </authorList>
    </citation>
    <scope>NUCLEOTIDE SEQUENCE [LARGE SCALE GENOMIC DNA]</scope>
    <source>
        <strain evidence="2">DSM 10642 / AEDII12DO</strain>
    </source>
</reference>
<reference evidence="1 2" key="2">
    <citation type="journal article" date="2011" name="Stand. Genomic Sci.">
        <title>Complete genome sequence of Ferroglobus placidus AEDII12DO.</title>
        <authorList>
            <person name="Anderson I."/>
            <person name="Risso C."/>
            <person name="Holmes D."/>
            <person name="Lucas S."/>
            <person name="Copeland A."/>
            <person name="Lapidus A."/>
            <person name="Cheng J.F."/>
            <person name="Bruce D."/>
            <person name="Goodwin L."/>
            <person name="Pitluck S."/>
            <person name="Saunders E."/>
            <person name="Brettin T."/>
            <person name="Detter J.C."/>
            <person name="Han C."/>
            <person name="Tapia R."/>
            <person name="Larimer F."/>
            <person name="Land M."/>
            <person name="Hauser L."/>
            <person name="Woyke T."/>
            <person name="Lovley D."/>
            <person name="Kyrpides N."/>
            <person name="Ivanova N."/>
        </authorList>
    </citation>
    <scope>NUCLEOTIDE SEQUENCE [LARGE SCALE GENOMIC DNA]</scope>
    <source>
        <strain evidence="2">DSM 10642 / AEDII12DO</strain>
    </source>
</reference>
<dbReference type="eggNOG" id="arCOG13272">
    <property type="taxonomic scope" value="Archaea"/>
</dbReference>
<dbReference type="Proteomes" id="UP000002613">
    <property type="component" value="Chromosome"/>
</dbReference>